<evidence type="ECO:0000313" key="6">
    <source>
        <dbReference type="Proteomes" id="UP000321562"/>
    </source>
</evidence>
<organism evidence="5 6">
    <name type="scientific">Paracoccus aurantiacus</name>
    <dbReference type="NCBI Taxonomy" id="2599412"/>
    <lineage>
        <taxon>Bacteria</taxon>
        <taxon>Pseudomonadati</taxon>
        <taxon>Pseudomonadota</taxon>
        <taxon>Alphaproteobacteria</taxon>
        <taxon>Rhodobacterales</taxon>
        <taxon>Paracoccaceae</taxon>
        <taxon>Paracoccus</taxon>
    </lineage>
</organism>
<dbReference type="OrthoDB" id="9776822at2"/>
<feature type="domain" description="Carbohydrate kinase PfkB" evidence="4">
    <location>
        <begin position="1"/>
        <end position="294"/>
    </location>
</feature>
<dbReference type="GO" id="GO:0042840">
    <property type="term" value="P:D-glucuronate catabolic process"/>
    <property type="evidence" value="ECO:0007669"/>
    <property type="project" value="TreeGrafter"/>
</dbReference>
<dbReference type="GO" id="GO:0008673">
    <property type="term" value="F:2-dehydro-3-deoxygluconokinase activity"/>
    <property type="evidence" value="ECO:0007669"/>
    <property type="project" value="TreeGrafter"/>
</dbReference>
<dbReference type="GO" id="GO:0006974">
    <property type="term" value="P:DNA damage response"/>
    <property type="evidence" value="ECO:0007669"/>
    <property type="project" value="TreeGrafter"/>
</dbReference>
<dbReference type="CDD" id="cd01166">
    <property type="entry name" value="KdgK"/>
    <property type="match status" value="1"/>
</dbReference>
<evidence type="ECO:0000313" key="5">
    <source>
        <dbReference type="EMBL" id="TXB69364.1"/>
    </source>
</evidence>
<proteinExistence type="inferred from homology"/>
<comment type="similarity">
    <text evidence="1">Belongs to the carbohydrate kinase PfkB family.</text>
</comment>
<sequence>MTRVVAIGECMVEFSATARQGHYQLGFAGDTLNTAWYLRRLLGPSDQVDYVTGVGTDNISDQMLAFLESAGIGTTHIQRMADRTVGLYMIQLDEGERSFAYWRGESAARAMMQDSDRLREALTGAQIAYLSGITIAILPQADREILARILGDFRQSGGQVVFDPNLRPRLWQSPAQMTAAVMAIAGVADTVLPSYEDEAAWFGDSDPAETARRYLGVGAQSVVVKNGPGDILAVANGEEIVIPIRPSTNVVDTTAAGDSFNAGFLAALLDGQQTRDAVLAGADLSARVIGQYGALVDIGQ</sequence>
<dbReference type="SUPFAM" id="SSF53613">
    <property type="entry name" value="Ribokinase-like"/>
    <property type="match status" value="1"/>
</dbReference>
<dbReference type="InterPro" id="IPR011611">
    <property type="entry name" value="PfkB_dom"/>
</dbReference>
<dbReference type="Proteomes" id="UP000321562">
    <property type="component" value="Unassembled WGS sequence"/>
</dbReference>
<name>A0A5C6S6V1_9RHOB</name>
<dbReference type="RefSeq" id="WP_147098102.1">
    <property type="nucleotide sequence ID" value="NZ_JBHUFH010000011.1"/>
</dbReference>
<accession>A0A5C6S6V1</accession>
<dbReference type="Pfam" id="PF00294">
    <property type="entry name" value="PfkB"/>
    <property type="match status" value="1"/>
</dbReference>
<dbReference type="AlphaFoldDB" id="A0A5C6S6V1"/>
<dbReference type="Gene3D" id="3.40.1190.20">
    <property type="match status" value="1"/>
</dbReference>
<evidence type="ECO:0000256" key="3">
    <source>
        <dbReference type="ARBA" id="ARBA00022777"/>
    </source>
</evidence>
<gene>
    <name evidence="5" type="ORF">FQV27_10485</name>
</gene>
<dbReference type="PROSITE" id="PS00584">
    <property type="entry name" value="PFKB_KINASES_2"/>
    <property type="match status" value="1"/>
</dbReference>
<dbReference type="InterPro" id="IPR050306">
    <property type="entry name" value="PfkB_Carbo_kinase"/>
</dbReference>
<keyword evidence="6" id="KW-1185">Reference proteome</keyword>
<reference evidence="5 6" key="1">
    <citation type="submission" date="2019-08" db="EMBL/GenBank/DDBJ databases">
        <authorList>
            <person name="Ye J."/>
        </authorList>
    </citation>
    <scope>NUCLEOTIDE SEQUENCE [LARGE SCALE GENOMIC DNA]</scope>
    <source>
        <strain evidence="5 6">TK008</strain>
    </source>
</reference>
<dbReference type="InterPro" id="IPR002173">
    <property type="entry name" value="Carboh/pur_kinase_PfkB_CS"/>
</dbReference>
<keyword evidence="2" id="KW-0808">Transferase</keyword>
<evidence type="ECO:0000259" key="4">
    <source>
        <dbReference type="Pfam" id="PF00294"/>
    </source>
</evidence>
<dbReference type="PANTHER" id="PTHR43085">
    <property type="entry name" value="HEXOKINASE FAMILY MEMBER"/>
    <property type="match status" value="1"/>
</dbReference>
<dbReference type="InterPro" id="IPR029056">
    <property type="entry name" value="Ribokinase-like"/>
</dbReference>
<evidence type="ECO:0000256" key="1">
    <source>
        <dbReference type="ARBA" id="ARBA00010688"/>
    </source>
</evidence>
<comment type="caution">
    <text evidence="5">The sequence shown here is derived from an EMBL/GenBank/DDBJ whole genome shotgun (WGS) entry which is preliminary data.</text>
</comment>
<dbReference type="PANTHER" id="PTHR43085:SF15">
    <property type="entry name" value="2-DEHYDRO-3-DEOXYGLUCONOKINASE"/>
    <property type="match status" value="1"/>
</dbReference>
<dbReference type="GO" id="GO:0005829">
    <property type="term" value="C:cytosol"/>
    <property type="evidence" value="ECO:0007669"/>
    <property type="project" value="TreeGrafter"/>
</dbReference>
<evidence type="ECO:0000256" key="2">
    <source>
        <dbReference type="ARBA" id="ARBA00022679"/>
    </source>
</evidence>
<dbReference type="EMBL" id="VOPL01000003">
    <property type="protein sequence ID" value="TXB69364.1"/>
    <property type="molecule type" value="Genomic_DNA"/>
</dbReference>
<protein>
    <submittedName>
        <fullName evidence="5">Sugar kinase</fullName>
    </submittedName>
</protein>
<keyword evidence="3 5" id="KW-0418">Kinase</keyword>
<dbReference type="GO" id="GO:0019698">
    <property type="term" value="P:D-galacturonate catabolic process"/>
    <property type="evidence" value="ECO:0007669"/>
    <property type="project" value="TreeGrafter"/>
</dbReference>